<dbReference type="InterPro" id="IPR000330">
    <property type="entry name" value="SNF2_N"/>
</dbReference>
<dbReference type="GO" id="GO:0008094">
    <property type="term" value="F:ATP-dependent activity, acting on DNA"/>
    <property type="evidence" value="ECO:0007669"/>
    <property type="project" value="TreeGrafter"/>
</dbReference>
<evidence type="ECO:0000256" key="4">
    <source>
        <dbReference type="SAM" id="MobiDB-lite"/>
    </source>
</evidence>
<feature type="compositionally biased region" description="Polar residues" evidence="4">
    <location>
        <begin position="826"/>
        <end position="836"/>
    </location>
</feature>
<feature type="region of interest" description="Disordered" evidence="4">
    <location>
        <begin position="820"/>
        <end position="860"/>
    </location>
</feature>
<dbReference type="GO" id="GO:0006281">
    <property type="term" value="P:DNA repair"/>
    <property type="evidence" value="ECO:0007669"/>
    <property type="project" value="TreeGrafter"/>
</dbReference>
<dbReference type="EMBL" id="JANBPY010000935">
    <property type="protein sequence ID" value="KAJ1962643.1"/>
    <property type="molecule type" value="Genomic_DNA"/>
</dbReference>
<evidence type="ECO:0000313" key="6">
    <source>
        <dbReference type="EMBL" id="KAJ1962643.1"/>
    </source>
</evidence>
<evidence type="ECO:0000256" key="3">
    <source>
        <dbReference type="ARBA" id="ARBA00022840"/>
    </source>
</evidence>
<feature type="region of interest" description="Disordered" evidence="4">
    <location>
        <begin position="188"/>
        <end position="208"/>
    </location>
</feature>
<dbReference type="Proteomes" id="UP001150925">
    <property type="component" value="Unassembled WGS sequence"/>
</dbReference>
<evidence type="ECO:0000313" key="7">
    <source>
        <dbReference type="Proteomes" id="UP001150925"/>
    </source>
</evidence>
<dbReference type="AlphaFoldDB" id="A0A9W8E6I3"/>
<gene>
    <name evidence="6" type="ORF">IWQ62_003463</name>
</gene>
<comment type="caution">
    <text evidence="6">The sequence shown here is derived from an EMBL/GenBank/DDBJ whole genome shotgun (WGS) entry which is preliminary data.</text>
</comment>
<dbReference type="GO" id="GO:0016787">
    <property type="term" value="F:hydrolase activity"/>
    <property type="evidence" value="ECO:0007669"/>
    <property type="project" value="UniProtKB-KW"/>
</dbReference>
<keyword evidence="7" id="KW-1185">Reference proteome</keyword>
<dbReference type="GO" id="GO:0005524">
    <property type="term" value="F:ATP binding"/>
    <property type="evidence" value="ECO:0007669"/>
    <property type="project" value="UniProtKB-KW"/>
</dbReference>
<reference evidence="6" key="1">
    <citation type="submission" date="2022-07" db="EMBL/GenBank/DDBJ databases">
        <title>Phylogenomic reconstructions and comparative analyses of Kickxellomycotina fungi.</title>
        <authorList>
            <person name="Reynolds N.K."/>
            <person name="Stajich J.E."/>
            <person name="Barry K."/>
            <person name="Grigoriev I.V."/>
            <person name="Crous P."/>
            <person name="Smith M.E."/>
        </authorList>
    </citation>
    <scope>NUCLEOTIDE SEQUENCE</scope>
    <source>
        <strain evidence="6">RSA 1196</strain>
    </source>
</reference>
<keyword evidence="2" id="KW-0378">Hydrolase</keyword>
<dbReference type="PANTHER" id="PTHR45626">
    <property type="entry name" value="TRANSCRIPTION TERMINATION FACTOR 2-RELATED"/>
    <property type="match status" value="1"/>
</dbReference>
<evidence type="ECO:0000256" key="2">
    <source>
        <dbReference type="ARBA" id="ARBA00022801"/>
    </source>
</evidence>
<name>A0A9W8E6I3_9FUNG</name>
<dbReference type="OrthoDB" id="2801544at2759"/>
<organism evidence="6 7">
    <name type="scientific">Dispira parvispora</name>
    <dbReference type="NCBI Taxonomy" id="1520584"/>
    <lineage>
        <taxon>Eukaryota</taxon>
        <taxon>Fungi</taxon>
        <taxon>Fungi incertae sedis</taxon>
        <taxon>Zoopagomycota</taxon>
        <taxon>Kickxellomycotina</taxon>
        <taxon>Dimargaritomycetes</taxon>
        <taxon>Dimargaritales</taxon>
        <taxon>Dimargaritaceae</taxon>
        <taxon>Dispira</taxon>
    </lineage>
</organism>
<protein>
    <recommendedName>
        <fullName evidence="5">SNF2 N-terminal domain-containing protein</fullName>
    </recommendedName>
</protein>
<proteinExistence type="predicted"/>
<feature type="compositionally biased region" description="Basic and acidic residues" evidence="4">
    <location>
        <begin position="778"/>
        <end position="788"/>
    </location>
</feature>
<evidence type="ECO:0000259" key="5">
    <source>
        <dbReference type="Pfam" id="PF00176"/>
    </source>
</evidence>
<feature type="region of interest" description="Disordered" evidence="4">
    <location>
        <begin position="772"/>
        <end position="791"/>
    </location>
</feature>
<dbReference type="InterPro" id="IPR027417">
    <property type="entry name" value="P-loop_NTPase"/>
</dbReference>
<dbReference type="InterPro" id="IPR050628">
    <property type="entry name" value="SNF2_RAD54_helicase_TF"/>
</dbReference>
<dbReference type="SUPFAM" id="SSF52540">
    <property type="entry name" value="P-loop containing nucleoside triphosphate hydrolases"/>
    <property type="match status" value="1"/>
</dbReference>
<dbReference type="GO" id="GO:0005634">
    <property type="term" value="C:nucleus"/>
    <property type="evidence" value="ECO:0007669"/>
    <property type="project" value="TreeGrafter"/>
</dbReference>
<sequence length="1108" mass="126695">MTDDNNTIYDILLKLPSPCLDNVDPLGLYDDLFAPLRESGSIEGLVTPLYQYQRAAVAQMLHQELYPPGYMPTLGELPLDTYPPELRSKPISCPYNCGKHHYSPVVNPLPYDIIIADSATTVRARGGILAEDPRSGKILELLALILLTKDQISCPTALDAKFTKAVCRLSYRNYLNCTLLPPYRYPGRAAKSSEDSNNDSGPSDDDHENDEFGCDDLEYIFQEVDDDYKIHQADDDYEVFESESSCLPGEDIVPPLRYLALRLIVHCPRLTAKAIDDFLPTDLKEIMWLSGFNYVEDNNFSTAYLKNPELLIPDNVGQHHQDLISFTHCTSSVSEFKAHLASLSSQGPKLWNRLYNFDWSYFIRDDPPPPVPTHLSRATLVVLPGIFLSAWASAIKKHVISDKLKCVTIYRDSIPSITTLLECDLALISVWDLKDIYYMSYPKKVVYSDNDGDSLSRIPHKSMPKCVRLHNTGLPNIYRILWKRVILKDCQCSRAVYCSRDMIYFTVLQSERRWVYLVPDSLVLDREGEVTIAKRFPYPNFQHESTALDTLDLGYYFSCFLKVPPFSFGMVWQEIGMFIKDRARRSQRNSVLKWLLTNYVIRNRSKDLRRETVIPPLTKRTVYLDCGLRELCSYNFLLAQIIAHSACYVNGWGKDFLGYQQTDCPCWSDYTNEPGCLWPTPSAYSSTGYLVESAYHIVRDGLKKSRKRGRSREEIELFRQCWYWMKLALRYGLYPQPQGWFGTAFFVDPWPDSSPVSMNIETTPETVLLTELPVNSETDDHAKSDTKPSDPSLITPVMLLDMVQLMELIEQVQGLYKNDDNAPLRVNTTPNTSANGETDRKRKRNSPLSDSGPPETNTESQHDLKFLTIRGCNSAKLTYLVNQLQRYAPYEKCVVYVNSCKDMDLVSQFLEFLFSVVDWDIMFWCVSAYWGKRMYSYASDVVSGSIDDFTTDDNCRVLITPTSLAFSGMDLSVASRVYFFSPVFYESAEAQAIRQVHNMRQTRSVHVETLVLRGTLEDTAFSYKGKRFERQDYTFHQAKTEQDSVIISVGNFLTPTWEDTTAVDDFSVPRGHRSTMAELAAAVKARDIHPQPRPEYMFDEPIPFSSLR</sequence>
<feature type="domain" description="SNF2 N-terminal" evidence="5">
    <location>
        <begin position="52"/>
        <end position="416"/>
    </location>
</feature>
<dbReference type="PANTHER" id="PTHR45626:SF51">
    <property type="entry name" value="SNF2-RELATED DOMAIN-CONTAINING PROTEIN"/>
    <property type="match status" value="1"/>
</dbReference>
<evidence type="ECO:0000256" key="1">
    <source>
        <dbReference type="ARBA" id="ARBA00022741"/>
    </source>
</evidence>
<dbReference type="Gene3D" id="3.40.50.300">
    <property type="entry name" value="P-loop containing nucleotide triphosphate hydrolases"/>
    <property type="match status" value="1"/>
</dbReference>
<keyword evidence="1" id="KW-0547">Nucleotide-binding</keyword>
<dbReference type="Pfam" id="PF00176">
    <property type="entry name" value="SNF2-rel_dom"/>
    <property type="match status" value="1"/>
</dbReference>
<accession>A0A9W8E6I3</accession>
<feature type="compositionally biased region" description="Polar residues" evidence="4">
    <location>
        <begin position="846"/>
        <end position="859"/>
    </location>
</feature>
<keyword evidence="3" id="KW-0067">ATP-binding</keyword>